<dbReference type="AlphaFoldDB" id="A6TVM3"/>
<evidence type="ECO:0000313" key="2">
    <source>
        <dbReference type="EMBL" id="ABR50241.1"/>
    </source>
</evidence>
<dbReference type="RefSeq" id="WP_012065189.1">
    <property type="nucleotide sequence ID" value="NC_009633.1"/>
</dbReference>
<keyword evidence="1" id="KW-0472">Membrane</keyword>
<protein>
    <submittedName>
        <fullName evidence="2">Uncharacterized protein</fullName>
    </submittedName>
</protein>
<keyword evidence="3" id="KW-1185">Reference proteome</keyword>
<feature type="transmembrane region" description="Helical" evidence="1">
    <location>
        <begin position="79"/>
        <end position="97"/>
    </location>
</feature>
<dbReference type="EMBL" id="CP000724">
    <property type="protein sequence ID" value="ABR50241.1"/>
    <property type="molecule type" value="Genomic_DNA"/>
</dbReference>
<sequence length="142" mass="14959">MENMMIIITAIFGGMAAYYISIELNKGAVFGSAVVTLVSGIFLPHFIPGIGSTLAVVATTASYAGMVAVKNVPNLKEMSVVGFIVGAVFILTTPAYAGVGGKLGTIAAISCFTWIGIKKVYMMVTVERSKDKVVENNLMDQI</sequence>
<keyword evidence="1" id="KW-1133">Transmembrane helix</keyword>
<dbReference type="HOGENOM" id="CLU_150518_0_0_9"/>
<keyword evidence="1" id="KW-0812">Transmembrane</keyword>
<gene>
    <name evidence="2" type="ordered locus">Amet_4160</name>
</gene>
<dbReference type="Proteomes" id="UP000001572">
    <property type="component" value="Chromosome"/>
</dbReference>
<dbReference type="STRING" id="293826.Amet_4160"/>
<feature type="transmembrane region" description="Helical" evidence="1">
    <location>
        <begin position="6"/>
        <end position="22"/>
    </location>
</feature>
<accession>A6TVM3</accession>
<dbReference type="KEGG" id="amt:Amet_4160"/>
<proteinExistence type="predicted"/>
<name>A6TVM3_ALKMQ</name>
<organism evidence="2 3">
    <name type="scientific">Alkaliphilus metalliredigens (strain QYMF)</name>
    <dbReference type="NCBI Taxonomy" id="293826"/>
    <lineage>
        <taxon>Bacteria</taxon>
        <taxon>Bacillati</taxon>
        <taxon>Bacillota</taxon>
        <taxon>Clostridia</taxon>
        <taxon>Peptostreptococcales</taxon>
        <taxon>Natronincolaceae</taxon>
        <taxon>Alkaliphilus</taxon>
    </lineage>
</organism>
<feature type="transmembrane region" description="Helical" evidence="1">
    <location>
        <begin position="103"/>
        <end position="121"/>
    </location>
</feature>
<dbReference type="eggNOG" id="ENOG5033NSX">
    <property type="taxonomic scope" value="Bacteria"/>
</dbReference>
<evidence type="ECO:0000313" key="3">
    <source>
        <dbReference type="Proteomes" id="UP000001572"/>
    </source>
</evidence>
<reference evidence="3" key="1">
    <citation type="journal article" date="2016" name="Genome Announc.">
        <title>Complete genome sequence of Alkaliphilus metalliredigens strain QYMF, an alkaliphilic and metal-reducing bacterium isolated from borax-contaminated leachate ponds.</title>
        <authorList>
            <person name="Hwang C."/>
            <person name="Copeland A."/>
            <person name="Lucas S."/>
            <person name="Lapidus A."/>
            <person name="Barry K."/>
            <person name="Detter J.C."/>
            <person name="Glavina Del Rio T."/>
            <person name="Hammon N."/>
            <person name="Israni S."/>
            <person name="Dalin E."/>
            <person name="Tice H."/>
            <person name="Pitluck S."/>
            <person name="Chertkov O."/>
            <person name="Brettin T."/>
            <person name="Bruce D."/>
            <person name="Han C."/>
            <person name="Schmutz J."/>
            <person name="Larimer F."/>
            <person name="Land M.L."/>
            <person name="Hauser L."/>
            <person name="Kyrpides N."/>
            <person name="Mikhailova N."/>
            <person name="Ye Q."/>
            <person name="Zhou J."/>
            <person name="Richardson P."/>
            <person name="Fields M.W."/>
        </authorList>
    </citation>
    <scope>NUCLEOTIDE SEQUENCE [LARGE SCALE GENOMIC DNA]</scope>
    <source>
        <strain evidence="3">QYMF</strain>
    </source>
</reference>
<evidence type="ECO:0000256" key="1">
    <source>
        <dbReference type="SAM" id="Phobius"/>
    </source>
</evidence>